<comment type="subcellular location">
    <subcellularLocation>
        <location evidence="1">Nucleus</location>
    </subcellularLocation>
</comment>
<name>A0A196SF49_BLAHN</name>
<dbReference type="InterPro" id="IPR044640">
    <property type="entry name" value="RU2A"/>
</dbReference>
<comment type="caution">
    <text evidence="6">The sequence shown here is derived from an EMBL/GenBank/DDBJ whole genome shotgun (WGS) entry which is preliminary data.</text>
</comment>
<dbReference type="STRING" id="478820.A0A196SF49"/>
<keyword evidence="2" id="KW-0433">Leucine-rich repeat</keyword>
<evidence type="ECO:0000256" key="2">
    <source>
        <dbReference type="ARBA" id="ARBA00022614"/>
    </source>
</evidence>
<evidence type="ECO:0000256" key="5">
    <source>
        <dbReference type="ARBA" id="ARBA00024196"/>
    </source>
</evidence>
<dbReference type="EMBL" id="LXWW01000210">
    <property type="protein sequence ID" value="OAO14772.1"/>
    <property type="molecule type" value="Genomic_DNA"/>
</dbReference>
<accession>A0A196SF49</accession>
<dbReference type="InterPro" id="IPR001611">
    <property type="entry name" value="Leu-rich_rpt"/>
</dbReference>
<protein>
    <submittedName>
        <fullName evidence="6">Leucine-rich repeat-containing protein</fullName>
    </submittedName>
</protein>
<dbReference type="Proteomes" id="UP000078348">
    <property type="component" value="Unassembled WGS sequence"/>
</dbReference>
<dbReference type="PROSITE" id="PS51450">
    <property type="entry name" value="LRR"/>
    <property type="match status" value="1"/>
</dbReference>
<comment type="similarity">
    <text evidence="5">Belongs to the U2 small nuclear ribonucleoprotein A family.</text>
</comment>
<reference evidence="6 7" key="1">
    <citation type="submission" date="2016-05" db="EMBL/GenBank/DDBJ databases">
        <title>Nuclear genome of Blastocystis sp. subtype 1 NandII.</title>
        <authorList>
            <person name="Gentekaki E."/>
            <person name="Curtis B."/>
            <person name="Stairs C."/>
            <person name="Eme L."/>
            <person name="Herman E."/>
            <person name="Klimes V."/>
            <person name="Arias M.C."/>
            <person name="Elias M."/>
            <person name="Hilliou F."/>
            <person name="Klute M."/>
            <person name="Malik S.-B."/>
            <person name="Pightling A."/>
            <person name="Rachubinski R."/>
            <person name="Salas D."/>
            <person name="Schlacht A."/>
            <person name="Suga H."/>
            <person name="Archibald J."/>
            <person name="Ball S.G."/>
            <person name="Clark G."/>
            <person name="Dacks J."/>
            <person name="Van Der Giezen M."/>
            <person name="Tsaousis A."/>
            <person name="Roger A."/>
        </authorList>
    </citation>
    <scope>NUCLEOTIDE SEQUENCE [LARGE SCALE GENOMIC DNA]</scope>
    <source>
        <strain evidence="7">ATCC 50177 / NandII</strain>
    </source>
</reference>
<sequence length="164" mass="18691">MRLTSDVITNARAYYNALKQRELDIRGIRIPVMENLGAAQNQFDVIDLSDNSITKIENIPKFDRLNTLLLSNNLISRIASGLGANVPNCENLNLSNNRIEDFGELEHLKDWKHLSNLSLIDNPIVVEKDFRARVVAILPQLTVLNFQRVTQKDREAAKQYMTSE</sequence>
<evidence type="ECO:0000256" key="3">
    <source>
        <dbReference type="ARBA" id="ARBA00022737"/>
    </source>
</evidence>
<dbReference type="SUPFAM" id="SSF52058">
    <property type="entry name" value="L domain-like"/>
    <property type="match status" value="1"/>
</dbReference>
<gene>
    <name evidence="6" type="ORF">AV274_3476</name>
</gene>
<proteinExistence type="inferred from homology"/>
<dbReference type="AlphaFoldDB" id="A0A196SF49"/>
<evidence type="ECO:0000256" key="4">
    <source>
        <dbReference type="ARBA" id="ARBA00023242"/>
    </source>
</evidence>
<dbReference type="GO" id="GO:0005634">
    <property type="term" value="C:nucleus"/>
    <property type="evidence" value="ECO:0007669"/>
    <property type="project" value="UniProtKB-SubCell"/>
</dbReference>
<keyword evidence="4" id="KW-0539">Nucleus</keyword>
<dbReference type="GO" id="GO:0030620">
    <property type="term" value="F:U2 snRNA binding"/>
    <property type="evidence" value="ECO:0007669"/>
    <property type="project" value="InterPro"/>
</dbReference>
<dbReference type="Pfam" id="PF14580">
    <property type="entry name" value="LRR_9"/>
    <property type="match status" value="1"/>
</dbReference>
<keyword evidence="3" id="KW-0677">Repeat</keyword>
<evidence type="ECO:0000256" key="1">
    <source>
        <dbReference type="ARBA" id="ARBA00004123"/>
    </source>
</evidence>
<keyword evidence="7" id="KW-1185">Reference proteome</keyword>
<dbReference type="PANTHER" id="PTHR10552:SF6">
    <property type="entry name" value="U2 SMALL NUCLEAR RIBONUCLEOPROTEIN A"/>
    <property type="match status" value="1"/>
</dbReference>
<dbReference type="InterPro" id="IPR032675">
    <property type="entry name" value="LRR_dom_sf"/>
</dbReference>
<evidence type="ECO:0000313" key="6">
    <source>
        <dbReference type="EMBL" id="OAO14772.1"/>
    </source>
</evidence>
<dbReference type="GO" id="GO:0000398">
    <property type="term" value="P:mRNA splicing, via spliceosome"/>
    <property type="evidence" value="ECO:0007669"/>
    <property type="project" value="InterPro"/>
</dbReference>
<dbReference type="PANTHER" id="PTHR10552">
    <property type="entry name" value="U2 SMALL NUCLEAR RIBONUCLEOPROTEIN A"/>
    <property type="match status" value="1"/>
</dbReference>
<dbReference type="OrthoDB" id="433501at2759"/>
<evidence type="ECO:0000313" key="7">
    <source>
        <dbReference type="Proteomes" id="UP000078348"/>
    </source>
</evidence>
<organism evidence="6 7">
    <name type="scientific">Blastocystis sp. subtype 1 (strain ATCC 50177 / NandII)</name>
    <dbReference type="NCBI Taxonomy" id="478820"/>
    <lineage>
        <taxon>Eukaryota</taxon>
        <taxon>Sar</taxon>
        <taxon>Stramenopiles</taxon>
        <taxon>Bigyra</taxon>
        <taxon>Opalozoa</taxon>
        <taxon>Opalinata</taxon>
        <taxon>Blastocystidae</taxon>
        <taxon>Blastocystis</taxon>
    </lineage>
</organism>
<dbReference type="Gene3D" id="3.80.10.10">
    <property type="entry name" value="Ribonuclease Inhibitor"/>
    <property type="match status" value="1"/>
</dbReference>